<sequence length="709" mass="78681">MSWGYTIGNNVRSTFTLELSLRTSEAEQPLSLQTEFIARLVRGIYDHRLSSIVAKASAIDDFNTYVQSRVSNSIWYSPECGDSWYKDPASQKVTVPAPWGATELWAQTRKIRWEDWTCRRRDENGDALLVDIRTPWNWTPFGVLMDWAAEWQRQRFEQAMVKKESFAAVRHARARTGLRVIDELAPSRASLCEEAAAVAPCRRTWSTRLTPSNCSDASTILAHPKMSDGLRSTSSLDEKEASLVEAQTTPATPEKIVWYRSTWYASIILGLCNFAAPGIWGAMNSLGAGGQATPFLVNASNALTFGLMVITAFLTSTITRYIGVRWTLFFGGAGYAPYAAGLYCNNRWSNEWFLLLGAALCGISAGTFWGIEAAVAMSYPEPKNAGKFLGVWLSFRVAGQILGGAINLGLSADRSTAGKVDPKVYLVFISIQAAGPFVAFLLPPPERVQRQDGIPVRLFVDTPILVELRETAKLFFTRRFLLIVPLITQAVFSESFNSTFLTLHFSVRARALGSFLSAVVCIIAGNLFGLLLDAKRWNLKTRARYAFLVAVVVLQGAWWTWSVVINEHYRKLGPTASIYDWKDTGFGKGFGSYLAIAAGFQLNYMFLYFVCGTLVTKPADVIRIGGLLRATESAAQAVSYGLNSLESFEGVGASALNFGLWAVALIPAWLVIRQIGVKYFGRAERDRREREALDRGVLFVEEDEPEERK</sequence>
<feature type="transmembrane region" description="Helical" evidence="5">
    <location>
        <begin position="424"/>
        <end position="442"/>
    </location>
</feature>
<dbReference type="Gene3D" id="3.50.50.60">
    <property type="entry name" value="FAD/NAD(P)-binding domain"/>
    <property type="match status" value="1"/>
</dbReference>
<protein>
    <recommendedName>
        <fullName evidence="8">Duf895 domain membrane protein</fullName>
    </recommendedName>
</protein>
<feature type="transmembrane region" description="Helical" evidence="5">
    <location>
        <begin position="322"/>
        <end position="340"/>
    </location>
</feature>
<feature type="transmembrane region" description="Helical" evidence="5">
    <location>
        <begin position="511"/>
        <end position="532"/>
    </location>
</feature>
<dbReference type="PANTHER" id="PTHR23294:SF19">
    <property type="entry name" value="DUF895 DOMAIN MEMBRANE PROTEIN-RELATED"/>
    <property type="match status" value="1"/>
</dbReference>
<dbReference type="AlphaFoldDB" id="A0A9P6W1Y5"/>
<gene>
    <name evidence="6" type="ORF">C6P46_004801</name>
</gene>
<comment type="caution">
    <text evidence="6">The sequence shown here is derived from an EMBL/GenBank/DDBJ whole genome shotgun (WGS) entry which is preliminary data.</text>
</comment>
<organism evidence="6 7">
    <name type="scientific">Rhodotorula mucilaginosa</name>
    <name type="common">Yeast</name>
    <name type="synonym">Rhodotorula rubra</name>
    <dbReference type="NCBI Taxonomy" id="5537"/>
    <lineage>
        <taxon>Eukaryota</taxon>
        <taxon>Fungi</taxon>
        <taxon>Dikarya</taxon>
        <taxon>Basidiomycota</taxon>
        <taxon>Pucciniomycotina</taxon>
        <taxon>Microbotryomycetes</taxon>
        <taxon>Sporidiobolales</taxon>
        <taxon>Sporidiobolaceae</taxon>
        <taxon>Rhodotorula</taxon>
    </lineage>
</organism>
<dbReference type="OrthoDB" id="196103at2759"/>
<evidence type="ECO:0000256" key="1">
    <source>
        <dbReference type="ARBA" id="ARBA00004141"/>
    </source>
</evidence>
<evidence type="ECO:0000256" key="2">
    <source>
        <dbReference type="ARBA" id="ARBA00022692"/>
    </source>
</evidence>
<dbReference type="InterPro" id="IPR036188">
    <property type="entry name" value="FAD/NAD-bd_sf"/>
</dbReference>
<dbReference type="InterPro" id="IPR051617">
    <property type="entry name" value="UNC-93-like_regulator"/>
</dbReference>
<evidence type="ECO:0000256" key="4">
    <source>
        <dbReference type="ARBA" id="ARBA00023136"/>
    </source>
</evidence>
<feature type="transmembrane region" description="Helical" evidence="5">
    <location>
        <begin position="651"/>
        <end position="672"/>
    </location>
</feature>
<keyword evidence="2 5" id="KW-0812">Transmembrane</keyword>
<evidence type="ECO:0000256" key="3">
    <source>
        <dbReference type="ARBA" id="ARBA00022989"/>
    </source>
</evidence>
<dbReference type="Pfam" id="PF05978">
    <property type="entry name" value="UNC-93"/>
    <property type="match status" value="1"/>
</dbReference>
<dbReference type="EMBL" id="PUHQ01000048">
    <property type="protein sequence ID" value="KAG0660000.1"/>
    <property type="molecule type" value="Genomic_DNA"/>
</dbReference>
<evidence type="ECO:0000313" key="6">
    <source>
        <dbReference type="EMBL" id="KAG0660000.1"/>
    </source>
</evidence>
<feature type="transmembrane region" description="Helical" evidence="5">
    <location>
        <begin position="263"/>
        <end position="283"/>
    </location>
</feature>
<dbReference type="Gene3D" id="1.20.1250.20">
    <property type="entry name" value="MFS general substrate transporter like domains"/>
    <property type="match status" value="1"/>
</dbReference>
<evidence type="ECO:0000256" key="5">
    <source>
        <dbReference type="SAM" id="Phobius"/>
    </source>
</evidence>
<dbReference type="Proteomes" id="UP000777482">
    <property type="component" value="Unassembled WGS sequence"/>
</dbReference>
<reference evidence="6 7" key="1">
    <citation type="submission" date="2020-11" db="EMBL/GenBank/DDBJ databases">
        <title>Kefir isolates.</title>
        <authorList>
            <person name="Marcisauskas S."/>
            <person name="Kim Y."/>
            <person name="Blasche S."/>
        </authorList>
    </citation>
    <scope>NUCLEOTIDE SEQUENCE [LARGE SCALE GENOMIC DNA]</scope>
    <source>
        <strain evidence="6 7">KR</strain>
    </source>
</reference>
<dbReference type="SUPFAM" id="SSF103473">
    <property type="entry name" value="MFS general substrate transporter"/>
    <property type="match status" value="1"/>
</dbReference>
<keyword evidence="3 5" id="KW-1133">Transmembrane helix</keyword>
<comment type="subcellular location">
    <subcellularLocation>
        <location evidence="1">Membrane</location>
        <topology evidence="1">Multi-pass membrane protein</topology>
    </subcellularLocation>
</comment>
<dbReference type="InterPro" id="IPR036259">
    <property type="entry name" value="MFS_trans_sf"/>
</dbReference>
<dbReference type="PANTHER" id="PTHR23294">
    <property type="entry name" value="ET TRANSLATION PRODUCT-RELATED"/>
    <property type="match status" value="1"/>
</dbReference>
<keyword evidence="4 5" id="KW-0472">Membrane</keyword>
<feature type="transmembrane region" description="Helical" evidence="5">
    <location>
        <begin position="295"/>
        <end position="315"/>
    </location>
</feature>
<name>A0A9P6W1Y5_RHOMI</name>
<feature type="transmembrane region" description="Helical" evidence="5">
    <location>
        <begin position="388"/>
        <end position="412"/>
    </location>
</feature>
<dbReference type="GO" id="GO:0016020">
    <property type="term" value="C:membrane"/>
    <property type="evidence" value="ECO:0007669"/>
    <property type="project" value="UniProtKB-SubCell"/>
</dbReference>
<accession>A0A9P6W1Y5</accession>
<feature type="transmembrane region" description="Helical" evidence="5">
    <location>
        <begin position="480"/>
        <end position="505"/>
    </location>
</feature>
<evidence type="ECO:0000313" key="7">
    <source>
        <dbReference type="Proteomes" id="UP000777482"/>
    </source>
</evidence>
<evidence type="ECO:0008006" key="8">
    <source>
        <dbReference type="Google" id="ProtNLM"/>
    </source>
</evidence>
<feature type="transmembrane region" description="Helical" evidence="5">
    <location>
        <begin position="352"/>
        <end position="376"/>
    </location>
</feature>
<dbReference type="InterPro" id="IPR010291">
    <property type="entry name" value="Ion_channel_UNC-93"/>
</dbReference>
<keyword evidence="7" id="KW-1185">Reference proteome</keyword>
<proteinExistence type="predicted"/>
<feature type="transmembrane region" description="Helical" evidence="5">
    <location>
        <begin position="544"/>
        <end position="561"/>
    </location>
</feature>